<keyword evidence="2" id="KW-1185">Reference proteome</keyword>
<evidence type="ECO:0000313" key="1">
    <source>
        <dbReference type="EMBL" id="KAJ8479552.1"/>
    </source>
</evidence>
<proteinExistence type="predicted"/>
<comment type="caution">
    <text evidence="1">The sequence shown here is derived from an EMBL/GenBank/DDBJ whole genome shotgun (WGS) entry which is preliminary data.</text>
</comment>
<dbReference type="Proteomes" id="UP001222027">
    <property type="component" value="Unassembled WGS sequence"/>
</dbReference>
<evidence type="ECO:0000313" key="2">
    <source>
        <dbReference type="Proteomes" id="UP001222027"/>
    </source>
</evidence>
<name>A0AAV8QSJ7_ENSVE</name>
<dbReference type="EMBL" id="JAQQAF010000006">
    <property type="protein sequence ID" value="KAJ8479552.1"/>
    <property type="molecule type" value="Genomic_DNA"/>
</dbReference>
<sequence length="153" mass="17312">MDAPLLRRIQRNAAGWDDWDWAGSLGMALWHYEGKFFEANDMICKRNQHARESMSPLTRVLNGKSVVQSTLLTKEILFSLMEKKRIILRYQLSSRTVMPGPFVSNNSYNCKDGEDEMVILASCMDLVVQGSEEVDMLMKGASICSLDSGAKVW</sequence>
<dbReference type="AlphaFoldDB" id="A0AAV8QSJ7"/>
<accession>A0AAV8QSJ7</accession>
<protein>
    <submittedName>
        <fullName evidence="1">Uncharacterized protein</fullName>
    </submittedName>
</protein>
<organism evidence="1 2">
    <name type="scientific">Ensete ventricosum</name>
    <name type="common">Abyssinian banana</name>
    <name type="synonym">Musa ensete</name>
    <dbReference type="NCBI Taxonomy" id="4639"/>
    <lineage>
        <taxon>Eukaryota</taxon>
        <taxon>Viridiplantae</taxon>
        <taxon>Streptophyta</taxon>
        <taxon>Embryophyta</taxon>
        <taxon>Tracheophyta</taxon>
        <taxon>Spermatophyta</taxon>
        <taxon>Magnoliopsida</taxon>
        <taxon>Liliopsida</taxon>
        <taxon>Zingiberales</taxon>
        <taxon>Musaceae</taxon>
        <taxon>Ensete</taxon>
    </lineage>
</organism>
<gene>
    <name evidence="1" type="ORF">OPV22_023279</name>
</gene>
<reference evidence="1 2" key="1">
    <citation type="submission" date="2022-12" db="EMBL/GenBank/DDBJ databases">
        <title>Chromosome-scale assembly of the Ensete ventricosum genome.</title>
        <authorList>
            <person name="Dussert Y."/>
            <person name="Stocks J."/>
            <person name="Wendawek A."/>
            <person name="Woldeyes F."/>
            <person name="Nichols R.A."/>
            <person name="Borrell J.S."/>
        </authorList>
    </citation>
    <scope>NUCLEOTIDE SEQUENCE [LARGE SCALE GENOMIC DNA]</scope>
    <source>
        <strain evidence="2">cv. Maze</strain>
        <tissue evidence="1">Seeds</tissue>
    </source>
</reference>